<keyword evidence="1 4" id="KW-0378">Hydrolase</keyword>
<comment type="caution">
    <text evidence="4">The sequence shown here is derived from an EMBL/GenBank/DDBJ whole genome shotgun (WGS) entry which is preliminary data.</text>
</comment>
<dbReference type="InterPro" id="IPR006311">
    <property type="entry name" value="TAT_signal"/>
</dbReference>
<evidence type="ECO:0000256" key="3">
    <source>
        <dbReference type="ARBA" id="ARBA00023098"/>
    </source>
</evidence>
<dbReference type="Gene3D" id="3.40.50.1820">
    <property type="entry name" value="alpha/beta hydrolase"/>
    <property type="match status" value="1"/>
</dbReference>
<dbReference type="GO" id="GO:0016787">
    <property type="term" value="F:hydrolase activity"/>
    <property type="evidence" value="ECO:0007669"/>
    <property type="project" value="UniProtKB-KW"/>
</dbReference>
<organism evidence="4 5">
    <name type="scientific">Streptomyces coffeae</name>
    <dbReference type="NCBI Taxonomy" id="621382"/>
    <lineage>
        <taxon>Bacteria</taxon>
        <taxon>Bacillati</taxon>
        <taxon>Actinomycetota</taxon>
        <taxon>Actinomycetes</taxon>
        <taxon>Kitasatosporales</taxon>
        <taxon>Streptomycetaceae</taxon>
        <taxon>Streptomyces</taxon>
    </lineage>
</organism>
<name>A0ABS1N6D6_9ACTN</name>
<dbReference type="Pfam" id="PF03403">
    <property type="entry name" value="PAF-AH_p_II"/>
    <property type="match status" value="1"/>
</dbReference>
<keyword evidence="2" id="KW-0442">Lipid degradation</keyword>
<keyword evidence="3" id="KW-0443">Lipid metabolism</keyword>
<proteinExistence type="predicted"/>
<gene>
    <name evidence="4" type="ORF">JK363_02645</name>
</gene>
<reference evidence="4 5" key="1">
    <citation type="submission" date="2021-01" db="EMBL/GenBank/DDBJ databases">
        <title>WGS of actinomycetes isolated from Thailand.</title>
        <authorList>
            <person name="Thawai C."/>
        </authorList>
    </citation>
    <scope>NUCLEOTIDE SEQUENCE [LARGE SCALE GENOMIC DNA]</scope>
    <source>
        <strain evidence="4 5">CA1R205</strain>
    </source>
</reference>
<dbReference type="PANTHER" id="PTHR10272">
    <property type="entry name" value="PLATELET-ACTIVATING FACTOR ACETYLHYDROLASE"/>
    <property type="match status" value="1"/>
</dbReference>
<evidence type="ECO:0000313" key="4">
    <source>
        <dbReference type="EMBL" id="MBL1095593.1"/>
    </source>
</evidence>
<dbReference type="InterPro" id="IPR029058">
    <property type="entry name" value="AB_hydrolase_fold"/>
</dbReference>
<sequence length="421" mass="44973">MSFKDVIDGESGGLSRRTVTTSAVLATAALLSGAGAGGAAQARPTGRGDVMTVELPAPTGPHRIGVTTLHLVDRTRRDPWKAGIPVREVMVTVWYPARGGRARPVAHQMTARAARSFGQTAPRMRPGLPPKGVDWAATLTHAHIGAPAQRAPRPALLYSPGGGDPRTLGTGLAEELASHGFVVVSIDHPGDASEVVFPRPAAYRGRLRQTVFRGDPRMDPRQFHTAIATRIADTRFVLDRLEALAAGHNPDAERRPLPEGLPELLDLERVGVYGHSAGGTTAAQTLYEDRRLAAAVNLEGFLDEAPSGPDRPGDLLPVARHGTDRPLLLLNTDGFTERAALERSWSSLMTHSHGRASRARLDDAAHWVFTDYAAVLPQLCAAGLMSAEARVRLIGAVDPACSVPAVRGRVRAFFARHLPTH</sequence>
<accession>A0ABS1N6D6</accession>
<keyword evidence="5" id="KW-1185">Reference proteome</keyword>
<dbReference type="EMBL" id="JAERRF010000002">
    <property type="protein sequence ID" value="MBL1095593.1"/>
    <property type="molecule type" value="Genomic_DNA"/>
</dbReference>
<evidence type="ECO:0000313" key="5">
    <source>
        <dbReference type="Proteomes" id="UP000634229"/>
    </source>
</evidence>
<dbReference type="PROSITE" id="PS51318">
    <property type="entry name" value="TAT"/>
    <property type="match status" value="1"/>
</dbReference>
<dbReference type="Proteomes" id="UP000634229">
    <property type="component" value="Unassembled WGS sequence"/>
</dbReference>
<evidence type="ECO:0000256" key="2">
    <source>
        <dbReference type="ARBA" id="ARBA00022963"/>
    </source>
</evidence>
<dbReference type="PANTHER" id="PTHR10272:SF0">
    <property type="entry name" value="PLATELET-ACTIVATING FACTOR ACETYLHYDROLASE"/>
    <property type="match status" value="1"/>
</dbReference>
<protein>
    <submittedName>
        <fullName evidence="4">Alpha/beta hydrolase</fullName>
    </submittedName>
</protein>
<dbReference type="SUPFAM" id="SSF53474">
    <property type="entry name" value="alpha/beta-Hydrolases"/>
    <property type="match status" value="1"/>
</dbReference>
<dbReference type="RefSeq" id="WP_201871063.1">
    <property type="nucleotide sequence ID" value="NZ_JAERRF010000002.1"/>
</dbReference>
<evidence type="ECO:0000256" key="1">
    <source>
        <dbReference type="ARBA" id="ARBA00022801"/>
    </source>
</evidence>